<feature type="compositionally biased region" description="Acidic residues" evidence="1">
    <location>
        <begin position="12"/>
        <end position="22"/>
    </location>
</feature>
<evidence type="ECO:0000256" key="1">
    <source>
        <dbReference type="SAM" id="MobiDB-lite"/>
    </source>
</evidence>
<protein>
    <submittedName>
        <fullName evidence="2">Uncharacterized protein</fullName>
    </submittedName>
</protein>
<feature type="region of interest" description="Disordered" evidence="1">
    <location>
        <begin position="199"/>
        <end position="220"/>
    </location>
</feature>
<feature type="region of interest" description="Disordered" evidence="1">
    <location>
        <begin position="1"/>
        <end position="78"/>
    </location>
</feature>
<dbReference type="Proteomes" id="UP000230002">
    <property type="component" value="Unassembled WGS sequence"/>
</dbReference>
<dbReference type="AlphaFoldDB" id="A0A2G8RSE4"/>
<name>A0A2G8RSE4_9APHY</name>
<feature type="compositionally biased region" description="Low complexity" evidence="1">
    <location>
        <begin position="64"/>
        <end position="73"/>
    </location>
</feature>
<comment type="caution">
    <text evidence="2">The sequence shown here is derived from an EMBL/GenBank/DDBJ whole genome shotgun (WGS) entry which is preliminary data.</text>
</comment>
<organism evidence="2 3">
    <name type="scientific">Ganoderma sinense ZZ0214-1</name>
    <dbReference type="NCBI Taxonomy" id="1077348"/>
    <lineage>
        <taxon>Eukaryota</taxon>
        <taxon>Fungi</taxon>
        <taxon>Dikarya</taxon>
        <taxon>Basidiomycota</taxon>
        <taxon>Agaricomycotina</taxon>
        <taxon>Agaricomycetes</taxon>
        <taxon>Polyporales</taxon>
        <taxon>Polyporaceae</taxon>
        <taxon>Ganoderma</taxon>
    </lineage>
</organism>
<feature type="compositionally biased region" description="Basic and acidic residues" evidence="1">
    <location>
        <begin position="1"/>
        <end position="11"/>
    </location>
</feature>
<reference evidence="2 3" key="1">
    <citation type="journal article" date="2015" name="Sci. Rep.">
        <title>Chromosome-level genome map provides insights into diverse defense mechanisms in the medicinal fungus Ganoderma sinense.</title>
        <authorList>
            <person name="Zhu Y."/>
            <person name="Xu J."/>
            <person name="Sun C."/>
            <person name="Zhou S."/>
            <person name="Xu H."/>
            <person name="Nelson D.R."/>
            <person name="Qian J."/>
            <person name="Song J."/>
            <person name="Luo H."/>
            <person name="Xiang L."/>
            <person name="Li Y."/>
            <person name="Xu Z."/>
            <person name="Ji A."/>
            <person name="Wang L."/>
            <person name="Lu S."/>
            <person name="Hayward A."/>
            <person name="Sun W."/>
            <person name="Li X."/>
            <person name="Schwartz D.C."/>
            <person name="Wang Y."/>
            <person name="Chen S."/>
        </authorList>
    </citation>
    <scope>NUCLEOTIDE SEQUENCE [LARGE SCALE GENOMIC DNA]</scope>
    <source>
        <strain evidence="2 3">ZZ0214-1</strain>
    </source>
</reference>
<keyword evidence="3" id="KW-1185">Reference proteome</keyword>
<feature type="compositionally biased region" description="Basic residues" evidence="1">
    <location>
        <begin position="152"/>
        <end position="167"/>
    </location>
</feature>
<feature type="region of interest" description="Disordered" evidence="1">
    <location>
        <begin position="152"/>
        <end position="173"/>
    </location>
</feature>
<dbReference type="EMBL" id="AYKW01000067">
    <property type="protein sequence ID" value="PIL24436.1"/>
    <property type="molecule type" value="Genomic_DNA"/>
</dbReference>
<gene>
    <name evidence="2" type="ORF">GSI_14190</name>
</gene>
<proteinExistence type="predicted"/>
<sequence>MVNTTEGRERGDEDEDDEDEEWQSLGHGGWEVGEEKRGIQRKAPVALTNSHEAQPPWVARSRDPPSTTFISPTSSPPPSAQCVAVLTRHISPGLISRPPSCVVVLTQRIIPAKSFKDSRHALGNPEALATPTTVSATAVLARHKLTLPHVRKGGAHRRKRKYRRRRGATPPARSRWRAGMCLVELGVYRDAAGSGPRTCADGPDVGFQSDEAQQDHPDVARLREPPVVSVVVSSVAGGNYRSD</sequence>
<accession>A0A2G8RSE4</accession>
<evidence type="ECO:0000313" key="3">
    <source>
        <dbReference type="Proteomes" id="UP000230002"/>
    </source>
</evidence>
<evidence type="ECO:0000313" key="2">
    <source>
        <dbReference type="EMBL" id="PIL24436.1"/>
    </source>
</evidence>